<name>A0ABS5QE90_9PROT</name>
<dbReference type="SUPFAM" id="SSF53335">
    <property type="entry name" value="S-adenosyl-L-methionine-dependent methyltransferases"/>
    <property type="match status" value="1"/>
</dbReference>
<reference evidence="2 3" key="1">
    <citation type="submission" date="2021-05" db="EMBL/GenBank/DDBJ databases">
        <title>Roseococcus sp. XZZS9, whole genome shotgun sequencing project.</title>
        <authorList>
            <person name="Zhao G."/>
            <person name="Shen L."/>
        </authorList>
    </citation>
    <scope>NUCLEOTIDE SEQUENCE [LARGE SCALE GENOMIC DNA]</scope>
    <source>
        <strain evidence="2 3">XZZS9</strain>
    </source>
</reference>
<dbReference type="CDD" id="cd02440">
    <property type="entry name" value="AdoMet_MTases"/>
    <property type="match status" value="1"/>
</dbReference>
<proteinExistence type="predicted"/>
<evidence type="ECO:0000313" key="3">
    <source>
        <dbReference type="Proteomes" id="UP000766336"/>
    </source>
</evidence>
<protein>
    <submittedName>
        <fullName evidence="2">Methyltransferase domain-containing protein</fullName>
    </submittedName>
</protein>
<dbReference type="PANTHER" id="PTHR43591:SF24">
    <property type="entry name" value="2-METHOXY-6-POLYPRENYL-1,4-BENZOQUINOL METHYLASE, MITOCHONDRIAL"/>
    <property type="match status" value="1"/>
</dbReference>
<accession>A0ABS5QE90</accession>
<dbReference type="Proteomes" id="UP000766336">
    <property type="component" value="Unassembled WGS sequence"/>
</dbReference>
<evidence type="ECO:0000313" key="2">
    <source>
        <dbReference type="EMBL" id="MBS7812020.1"/>
    </source>
</evidence>
<evidence type="ECO:0000259" key="1">
    <source>
        <dbReference type="Pfam" id="PF08241"/>
    </source>
</evidence>
<dbReference type="Gene3D" id="2.20.25.10">
    <property type="match status" value="1"/>
</dbReference>
<dbReference type="Pfam" id="PF08241">
    <property type="entry name" value="Methyltransf_11"/>
    <property type="match status" value="1"/>
</dbReference>
<feature type="domain" description="Methyltransferase type 11" evidence="1">
    <location>
        <begin position="156"/>
        <end position="201"/>
    </location>
</feature>
<dbReference type="Gene3D" id="3.40.50.150">
    <property type="entry name" value="Vaccinia Virus protein VP39"/>
    <property type="match status" value="1"/>
</dbReference>
<dbReference type="EMBL" id="JAHCDA010000002">
    <property type="protein sequence ID" value="MBS7812020.1"/>
    <property type="molecule type" value="Genomic_DNA"/>
</dbReference>
<dbReference type="PANTHER" id="PTHR43591">
    <property type="entry name" value="METHYLTRANSFERASE"/>
    <property type="match status" value="1"/>
</dbReference>
<dbReference type="GO" id="GO:0008168">
    <property type="term" value="F:methyltransferase activity"/>
    <property type="evidence" value="ECO:0007669"/>
    <property type="project" value="UniProtKB-KW"/>
</dbReference>
<dbReference type="InterPro" id="IPR029063">
    <property type="entry name" value="SAM-dependent_MTases_sf"/>
</dbReference>
<dbReference type="GO" id="GO:0032259">
    <property type="term" value="P:methylation"/>
    <property type="evidence" value="ECO:0007669"/>
    <property type="project" value="UniProtKB-KW"/>
</dbReference>
<organism evidence="2 3">
    <name type="scientific">Roseococcus pinisoli</name>
    <dbReference type="NCBI Taxonomy" id="2835040"/>
    <lineage>
        <taxon>Bacteria</taxon>
        <taxon>Pseudomonadati</taxon>
        <taxon>Pseudomonadota</taxon>
        <taxon>Alphaproteobacteria</taxon>
        <taxon>Acetobacterales</taxon>
        <taxon>Roseomonadaceae</taxon>
        <taxon>Roseococcus</taxon>
    </lineage>
</organism>
<comment type="caution">
    <text evidence="2">The sequence shown here is derived from an EMBL/GenBank/DDBJ whole genome shotgun (WGS) entry which is preliminary data.</text>
</comment>
<sequence length="343" mass="37144">MDGGTGRPNPASLRGIPLHCPGDGQPLMPGASTLFCTHCGKSYPVISGIPVLIHDERSVFAVADYTEGPGYEGAAYGRAADRASGPRRLWRRWMRRLAEAPSSIRHPGQDDALAYVARLHQDPRVLVVGSGGLRLGRPGDCVIQTDVAFAPGVDTIADAHDLPFPDASFDLVVAVAVLEHVADPQRCVTEFHRVLAPGGYIHAVTPFLQPVHMGAYDFTRFTPIGHRRLFRHFDEVAAGVAMGTGSVAAWALQSVLLSVSSRNWWRAGARAVSLMATPILRRFDRWLPNGADAAGGCWFFGRRRDGEPISDRSLMQGYRESFGLGPLSLPALGDEGAQPRDRH</sequence>
<keyword evidence="3" id="KW-1185">Reference proteome</keyword>
<dbReference type="InterPro" id="IPR013216">
    <property type="entry name" value="Methyltransf_11"/>
</dbReference>
<dbReference type="RefSeq" id="WP_213670657.1">
    <property type="nucleotide sequence ID" value="NZ_JAHCDA010000002.1"/>
</dbReference>
<keyword evidence="2" id="KW-0808">Transferase</keyword>
<dbReference type="SUPFAM" id="SSF158997">
    <property type="entry name" value="Trm112p-like"/>
    <property type="match status" value="1"/>
</dbReference>
<gene>
    <name evidence="2" type="ORF">KHU32_13800</name>
</gene>
<keyword evidence="2" id="KW-0489">Methyltransferase</keyword>